<dbReference type="InterPro" id="IPR001128">
    <property type="entry name" value="Cyt_P450"/>
</dbReference>
<evidence type="ECO:0000256" key="2">
    <source>
        <dbReference type="ARBA" id="ARBA00022617"/>
    </source>
</evidence>
<protein>
    <submittedName>
        <fullName evidence="7">Uncharacterized protein</fullName>
    </submittedName>
</protein>
<keyword evidence="8" id="KW-1185">Reference proteome</keyword>
<comment type="similarity">
    <text evidence="1">Belongs to the cytochrome P450 family.</text>
</comment>
<evidence type="ECO:0000256" key="3">
    <source>
        <dbReference type="ARBA" id="ARBA00022723"/>
    </source>
</evidence>
<dbReference type="AlphaFoldDB" id="A0A9J5XPB8"/>
<evidence type="ECO:0000256" key="5">
    <source>
        <dbReference type="ARBA" id="ARBA00023004"/>
    </source>
</evidence>
<dbReference type="Gene3D" id="1.10.630.10">
    <property type="entry name" value="Cytochrome P450"/>
    <property type="match status" value="1"/>
</dbReference>
<keyword evidence="6" id="KW-1133">Transmembrane helix</keyword>
<dbReference type="PANTHER" id="PTHR47955:SF8">
    <property type="entry name" value="CYTOCHROME P450 71D11-LIKE"/>
    <property type="match status" value="1"/>
</dbReference>
<dbReference type="EMBL" id="JACXVP010000008">
    <property type="protein sequence ID" value="KAG5590065.1"/>
    <property type="molecule type" value="Genomic_DNA"/>
</dbReference>
<keyword evidence="5" id="KW-0408">Iron</keyword>
<accession>A0A9J5XPB8</accession>
<evidence type="ECO:0000256" key="6">
    <source>
        <dbReference type="SAM" id="Phobius"/>
    </source>
</evidence>
<evidence type="ECO:0000256" key="4">
    <source>
        <dbReference type="ARBA" id="ARBA00023002"/>
    </source>
</evidence>
<dbReference type="Proteomes" id="UP000824120">
    <property type="component" value="Chromosome 8"/>
</dbReference>
<keyword evidence="3" id="KW-0479">Metal-binding</keyword>
<dbReference type="GO" id="GO:0016705">
    <property type="term" value="F:oxidoreductase activity, acting on paired donors, with incorporation or reduction of molecular oxygen"/>
    <property type="evidence" value="ECO:0007669"/>
    <property type="project" value="InterPro"/>
</dbReference>
<evidence type="ECO:0000313" key="7">
    <source>
        <dbReference type="EMBL" id="KAG5590065.1"/>
    </source>
</evidence>
<feature type="transmembrane region" description="Helical" evidence="6">
    <location>
        <begin position="6"/>
        <end position="28"/>
    </location>
</feature>
<proteinExistence type="inferred from homology"/>
<keyword evidence="6" id="KW-0472">Membrane</keyword>
<dbReference type="Pfam" id="PF00067">
    <property type="entry name" value="p450"/>
    <property type="match status" value="1"/>
</dbReference>
<dbReference type="GO" id="GO:0005506">
    <property type="term" value="F:iron ion binding"/>
    <property type="evidence" value="ECO:0007669"/>
    <property type="project" value="InterPro"/>
</dbReference>
<keyword evidence="4" id="KW-0560">Oxidoreductase</keyword>
<dbReference type="OrthoDB" id="1726823at2759"/>
<evidence type="ECO:0000256" key="1">
    <source>
        <dbReference type="ARBA" id="ARBA00010617"/>
    </source>
</evidence>
<dbReference type="InterPro" id="IPR036396">
    <property type="entry name" value="Cyt_P450_sf"/>
</dbReference>
<gene>
    <name evidence="7" type="ORF">H5410_040579</name>
</gene>
<dbReference type="InterPro" id="IPR002401">
    <property type="entry name" value="Cyt_P450_E_grp-I"/>
</dbReference>
<dbReference type="GO" id="GO:0020037">
    <property type="term" value="F:heme binding"/>
    <property type="evidence" value="ECO:0007669"/>
    <property type="project" value="InterPro"/>
</dbReference>
<dbReference type="GO" id="GO:0004497">
    <property type="term" value="F:monooxygenase activity"/>
    <property type="evidence" value="ECO:0007669"/>
    <property type="project" value="InterPro"/>
</dbReference>
<name>A0A9J5XPB8_SOLCO</name>
<keyword evidence="6" id="KW-0812">Transmembrane</keyword>
<dbReference type="PRINTS" id="PR00463">
    <property type="entry name" value="EP450I"/>
</dbReference>
<dbReference type="PANTHER" id="PTHR47955">
    <property type="entry name" value="CYTOCHROME P450 FAMILY 71 PROTEIN"/>
    <property type="match status" value="1"/>
</dbReference>
<comment type="caution">
    <text evidence="7">The sequence shown here is derived from an EMBL/GenBank/DDBJ whole genome shotgun (WGS) entry which is preliminary data.</text>
</comment>
<keyword evidence="2" id="KW-0349">Heme</keyword>
<dbReference type="SUPFAM" id="SSF48264">
    <property type="entry name" value="Cytochrome P450"/>
    <property type="match status" value="1"/>
</dbReference>
<organism evidence="7 8">
    <name type="scientific">Solanum commersonii</name>
    <name type="common">Commerson's wild potato</name>
    <name type="synonym">Commerson's nightshade</name>
    <dbReference type="NCBI Taxonomy" id="4109"/>
    <lineage>
        <taxon>Eukaryota</taxon>
        <taxon>Viridiplantae</taxon>
        <taxon>Streptophyta</taxon>
        <taxon>Embryophyta</taxon>
        <taxon>Tracheophyta</taxon>
        <taxon>Spermatophyta</taxon>
        <taxon>Magnoliopsida</taxon>
        <taxon>eudicotyledons</taxon>
        <taxon>Gunneridae</taxon>
        <taxon>Pentapetalae</taxon>
        <taxon>asterids</taxon>
        <taxon>lamiids</taxon>
        <taxon>Solanales</taxon>
        <taxon>Solanaceae</taxon>
        <taxon>Solanoideae</taxon>
        <taxon>Solaneae</taxon>
        <taxon>Solanum</taxon>
    </lineage>
</organism>
<evidence type="ECO:0000313" key="8">
    <source>
        <dbReference type="Proteomes" id="UP000824120"/>
    </source>
</evidence>
<reference evidence="7 8" key="1">
    <citation type="submission" date="2020-09" db="EMBL/GenBank/DDBJ databases">
        <title>De no assembly of potato wild relative species, Solanum commersonii.</title>
        <authorList>
            <person name="Cho K."/>
        </authorList>
    </citation>
    <scope>NUCLEOTIDE SEQUENCE [LARGE SCALE GENOMIC DNA]</scope>
    <source>
        <strain evidence="7">LZ3.2</strain>
        <tissue evidence="7">Leaf</tissue>
    </source>
</reference>
<sequence length="111" mass="12428">MEIQISILYTTSLLLLLPILVILIIKYYKTLNPCQKLAPGPWKLPIIGNLHHMGILPHISLANLATKHGPVMQLKLGQRLAIVISSPQFAKEMMKTHDLTFANRPQLSIAK</sequence>